<gene>
    <name evidence="2" type="ORF">MJG50_17065</name>
</gene>
<feature type="transmembrane region" description="Helical" evidence="1">
    <location>
        <begin position="109"/>
        <end position="128"/>
    </location>
</feature>
<protein>
    <submittedName>
        <fullName evidence="2">Uncharacterized protein</fullName>
    </submittedName>
</protein>
<proteinExistence type="predicted"/>
<keyword evidence="1" id="KW-1133">Transmembrane helix</keyword>
<sequence>MINRESQNTNLDYEMDQELVELEQEVMLMLDEYDVEFPSESEITMTINKMRPFVPEKEDKWQVFYEGIHSVLRNSLREIFYMSPLFWIANCLFLLIGVSAVFVAESDPYTTMLLLAPLPTITGLFEVFKSRNTGMAELEMSLKYSLQELILSKMVVVGGFNFLITLVLTASITFIYPTIWVWKLLLYWIAPFTMITAVTLAVVNRIRHIYALSIGLIIWIGVGAMVMQIEFFEKVDHIPTSFYIAISIISAIISIIKLVQIYKRGITYEFNY</sequence>
<feature type="transmembrane region" description="Helical" evidence="1">
    <location>
        <begin position="149"/>
        <end position="179"/>
    </location>
</feature>
<reference evidence="2" key="1">
    <citation type="submission" date="2022-02" db="EMBL/GenBank/DDBJ databases">
        <title>Fredinandcohnia quinoae sp. nov. isolated from Chenopodium quinoa seeds.</title>
        <authorList>
            <person name="Saati-Santamaria Z."/>
            <person name="Flores-Felix J.D."/>
            <person name="Igual J.M."/>
            <person name="Velazquez E."/>
            <person name="Garcia-Fraile P."/>
            <person name="Martinez-Molina E."/>
        </authorList>
    </citation>
    <scope>NUCLEOTIDE SEQUENCE</scope>
    <source>
        <strain evidence="2">SECRCQ15</strain>
    </source>
</reference>
<dbReference type="AlphaFoldDB" id="A0AAW5E2B4"/>
<organism evidence="2 3">
    <name type="scientific">Fredinandcohnia quinoae</name>
    <dbReference type="NCBI Taxonomy" id="2918902"/>
    <lineage>
        <taxon>Bacteria</taxon>
        <taxon>Bacillati</taxon>
        <taxon>Bacillota</taxon>
        <taxon>Bacilli</taxon>
        <taxon>Bacillales</taxon>
        <taxon>Bacillaceae</taxon>
        <taxon>Fredinandcohnia</taxon>
    </lineage>
</organism>
<feature type="transmembrane region" description="Helical" evidence="1">
    <location>
        <begin position="79"/>
        <end position="103"/>
    </location>
</feature>
<feature type="transmembrane region" description="Helical" evidence="1">
    <location>
        <begin position="210"/>
        <end position="229"/>
    </location>
</feature>
<dbReference type="Proteomes" id="UP001431131">
    <property type="component" value="Unassembled WGS sequence"/>
</dbReference>
<name>A0AAW5E2B4_9BACI</name>
<evidence type="ECO:0000256" key="1">
    <source>
        <dbReference type="SAM" id="Phobius"/>
    </source>
</evidence>
<keyword evidence="1" id="KW-0472">Membrane</keyword>
<evidence type="ECO:0000313" key="3">
    <source>
        <dbReference type="Proteomes" id="UP001431131"/>
    </source>
</evidence>
<evidence type="ECO:0000313" key="2">
    <source>
        <dbReference type="EMBL" id="MCH1627045.1"/>
    </source>
</evidence>
<keyword evidence="3" id="KW-1185">Reference proteome</keyword>
<dbReference type="RefSeq" id="WP_240256962.1">
    <property type="nucleotide sequence ID" value="NZ_JAKTTI010000032.1"/>
</dbReference>
<feature type="transmembrane region" description="Helical" evidence="1">
    <location>
        <begin position="185"/>
        <end position="203"/>
    </location>
</feature>
<feature type="transmembrane region" description="Helical" evidence="1">
    <location>
        <begin position="241"/>
        <end position="259"/>
    </location>
</feature>
<dbReference type="EMBL" id="JAKTTI010000032">
    <property type="protein sequence ID" value="MCH1627045.1"/>
    <property type="molecule type" value="Genomic_DNA"/>
</dbReference>
<comment type="caution">
    <text evidence="2">The sequence shown here is derived from an EMBL/GenBank/DDBJ whole genome shotgun (WGS) entry which is preliminary data.</text>
</comment>
<accession>A0AAW5E2B4</accession>
<keyword evidence="1" id="KW-0812">Transmembrane</keyword>